<reference evidence="1 2" key="1">
    <citation type="submission" date="2024-11" db="EMBL/GenBank/DDBJ databases">
        <authorList>
            <person name="Heng Y.C."/>
            <person name="Lim A.C.H."/>
            <person name="Lee J.K.Y."/>
            <person name="Kittelmann S."/>
        </authorList>
    </citation>
    <scope>NUCLEOTIDE SEQUENCE [LARGE SCALE GENOMIC DNA]</scope>
    <source>
        <strain evidence="1 2">WILCCON 0114</strain>
    </source>
</reference>
<keyword evidence="1" id="KW-0540">Nuclease</keyword>
<name>A0ABW8TJY3_9CLOT</name>
<sequence length="152" mass="18886">MKRLCRHTGCNVLIDYNKVYCPKHEAMHVKQKHEGYRIYDKHRLDIDKDVVEFYKTQDWLRVRNDVRRQLFHMDLYEYYRTGRIIEGFTVHHIIPLRDAWTMRLDRHNLIYLSDSNHKHMHRQYDTSEKIKEETELLLISYLKKFHDEFLHI</sequence>
<comment type="caution">
    <text evidence="1">The sequence shown here is derived from an EMBL/GenBank/DDBJ whole genome shotgun (WGS) entry which is preliminary data.</text>
</comment>
<dbReference type="Proteomes" id="UP001623592">
    <property type="component" value="Unassembled WGS sequence"/>
</dbReference>
<dbReference type="RefSeq" id="WP_406787917.1">
    <property type="nucleotide sequence ID" value="NZ_JBJIAA010000009.1"/>
</dbReference>
<keyword evidence="1" id="KW-0378">Hydrolase</keyword>
<gene>
    <name evidence="1" type="ORF">ACJDT4_12580</name>
</gene>
<organism evidence="1 2">
    <name type="scientific">Clostridium neuense</name>
    <dbReference type="NCBI Taxonomy" id="1728934"/>
    <lineage>
        <taxon>Bacteria</taxon>
        <taxon>Bacillati</taxon>
        <taxon>Bacillota</taxon>
        <taxon>Clostridia</taxon>
        <taxon>Eubacteriales</taxon>
        <taxon>Clostridiaceae</taxon>
        <taxon>Clostridium</taxon>
    </lineage>
</organism>
<keyword evidence="2" id="KW-1185">Reference proteome</keyword>
<accession>A0ABW8TJY3</accession>
<keyword evidence="1" id="KW-0255">Endonuclease</keyword>
<dbReference type="EMBL" id="JBJIAA010000009">
    <property type="protein sequence ID" value="MFL0251264.1"/>
    <property type="molecule type" value="Genomic_DNA"/>
</dbReference>
<evidence type="ECO:0000313" key="2">
    <source>
        <dbReference type="Proteomes" id="UP001623592"/>
    </source>
</evidence>
<protein>
    <submittedName>
        <fullName evidence="1">HNH endonuclease</fullName>
    </submittedName>
</protein>
<proteinExistence type="predicted"/>
<dbReference type="GO" id="GO:0004519">
    <property type="term" value="F:endonuclease activity"/>
    <property type="evidence" value="ECO:0007669"/>
    <property type="project" value="UniProtKB-KW"/>
</dbReference>
<evidence type="ECO:0000313" key="1">
    <source>
        <dbReference type="EMBL" id="MFL0251264.1"/>
    </source>
</evidence>